<keyword evidence="5" id="KW-1185">Reference proteome</keyword>
<dbReference type="PIRSF" id="PIRSF006487">
    <property type="entry name" value="GcvT"/>
    <property type="match status" value="1"/>
</dbReference>
<gene>
    <name evidence="4" type="ORF">K0B96_01740</name>
</gene>
<dbReference type="InterPro" id="IPR017703">
    <property type="entry name" value="YgfZ/GCV_T_CS"/>
</dbReference>
<dbReference type="PANTHER" id="PTHR22602">
    <property type="entry name" value="TRANSFERASE CAF17, MITOCHONDRIAL-RELATED"/>
    <property type="match status" value="1"/>
</dbReference>
<dbReference type="KEGG" id="ole:K0B96_01740"/>
<dbReference type="SUPFAM" id="SSF103025">
    <property type="entry name" value="Folate-binding domain"/>
    <property type="match status" value="1"/>
</dbReference>
<dbReference type="EMBL" id="CP080507">
    <property type="protein sequence ID" value="QYM79366.1"/>
    <property type="molecule type" value="Genomic_DNA"/>
</dbReference>
<dbReference type="RefSeq" id="WP_220163146.1">
    <property type="nucleotide sequence ID" value="NZ_CP080507.1"/>
</dbReference>
<name>A0A8F9TUK3_9BACT</name>
<dbReference type="Proteomes" id="UP000825051">
    <property type="component" value="Chromosome"/>
</dbReference>
<evidence type="ECO:0000256" key="2">
    <source>
        <dbReference type="PIRSR" id="PIRSR006487-1"/>
    </source>
</evidence>
<reference evidence="4" key="1">
    <citation type="submission" date="2021-08" db="EMBL/GenBank/DDBJ databases">
        <title>Genome of a novel bacterium of the phylum Verrucomicrobia, Oleiharenicola sp. KSB-15.</title>
        <authorList>
            <person name="Chung J.-H."/>
            <person name="Ahn J.-H."/>
            <person name="Yoon Y."/>
            <person name="Kim D.-Y."/>
            <person name="An S.-H."/>
            <person name="Park I."/>
            <person name="Yeon J."/>
        </authorList>
    </citation>
    <scope>NUCLEOTIDE SEQUENCE</scope>
    <source>
        <strain evidence="4">KSB-15</strain>
    </source>
</reference>
<dbReference type="InterPro" id="IPR057460">
    <property type="entry name" value="CAF17_C"/>
</dbReference>
<dbReference type="GO" id="GO:0016226">
    <property type="term" value="P:iron-sulfur cluster assembly"/>
    <property type="evidence" value="ECO:0007669"/>
    <property type="project" value="TreeGrafter"/>
</dbReference>
<sequence length="300" mass="32551">MALNFSASRAVFWWQPRAWLRAEGEDAASFLQGQFTNDLRNSDERGVYGLWLNQKGKVVADSFVLRGAERGAWGIGSYFSAGETIRERLEAYVIADDVTLIDETSGWRGVTLGGRTEEWGEVSERLRGAGAWALRARRGAGEWSEWAFPAGMQADVEAWCADAEVLTEQQMERLRIEAGIPAIPRDVGATDLPNEAGLEKVAISYTKGCYLGQEVMARLKAMGQVRRRVRRVHGDGPVPVAPTPLWQGERAVGELRSVAATESGFVGLGMCALLHLREGEPVQIGGAGGANAMVDGDAAE</sequence>
<organism evidence="4 5">
    <name type="scientific">Horticoccus luteus</name>
    <dbReference type="NCBI Taxonomy" id="2862869"/>
    <lineage>
        <taxon>Bacteria</taxon>
        <taxon>Pseudomonadati</taxon>
        <taxon>Verrucomicrobiota</taxon>
        <taxon>Opitutia</taxon>
        <taxon>Opitutales</taxon>
        <taxon>Opitutaceae</taxon>
        <taxon>Horticoccus</taxon>
    </lineage>
</organism>
<evidence type="ECO:0000313" key="4">
    <source>
        <dbReference type="EMBL" id="QYM79366.1"/>
    </source>
</evidence>
<protein>
    <submittedName>
        <fullName evidence="4">Folate-binding protein</fullName>
    </submittedName>
</protein>
<dbReference type="PANTHER" id="PTHR22602:SF0">
    <property type="entry name" value="TRANSFERASE CAF17, MITOCHONDRIAL-RELATED"/>
    <property type="match status" value="1"/>
</dbReference>
<proteinExistence type="predicted"/>
<dbReference type="Pfam" id="PF25455">
    <property type="entry name" value="Beta-barrel_CAF17_C"/>
    <property type="match status" value="1"/>
</dbReference>
<feature type="domain" description="CAF17 C-terminal" evidence="3">
    <location>
        <begin position="226"/>
        <end position="287"/>
    </location>
</feature>
<evidence type="ECO:0000259" key="3">
    <source>
        <dbReference type="Pfam" id="PF25455"/>
    </source>
</evidence>
<dbReference type="Gene3D" id="3.30.1360.120">
    <property type="entry name" value="Probable tRNA modification gtpase trme, domain 1"/>
    <property type="match status" value="1"/>
</dbReference>
<dbReference type="InterPro" id="IPR027266">
    <property type="entry name" value="TrmE/GcvT-like"/>
</dbReference>
<dbReference type="NCBIfam" id="TIGR03317">
    <property type="entry name" value="ygfZ_signature"/>
    <property type="match status" value="1"/>
</dbReference>
<accession>A0A8F9TUK3</accession>
<evidence type="ECO:0000256" key="1">
    <source>
        <dbReference type="ARBA" id="ARBA00022946"/>
    </source>
</evidence>
<dbReference type="InterPro" id="IPR045179">
    <property type="entry name" value="YgfZ/GcvT"/>
</dbReference>
<evidence type="ECO:0000313" key="5">
    <source>
        <dbReference type="Proteomes" id="UP000825051"/>
    </source>
</evidence>
<dbReference type="AlphaFoldDB" id="A0A8F9TUK3"/>
<feature type="binding site" evidence="2">
    <location>
        <position position="157"/>
    </location>
    <ligand>
        <name>substrate</name>
    </ligand>
</feature>
<keyword evidence="1" id="KW-0809">Transit peptide</keyword>